<dbReference type="AlphaFoldDB" id="A0A2N1UNB7"/>
<feature type="transmembrane region" description="Helical" evidence="1">
    <location>
        <begin position="240"/>
        <end position="262"/>
    </location>
</feature>
<gene>
    <name evidence="2" type="ORF">CVV26_02210</name>
</gene>
<accession>A0A2N1UNB7</accession>
<name>A0A2N1UNB7_9BACT</name>
<keyword evidence="1" id="KW-0472">Membrane</keyword>
<feature type="transmembrane region" description="Helical" evidence="1">
    <location>
        <begin position="33"/>
        <end position="54"/>
    </location>
</feature>
<protein>
    <recommendedName>
        <fullName evidence="4">ABC transporter permease</fullName>
    </recommendedName>
</protein>
<organism evidence="2 3">
    <name type="scientific">Candidatus Kuenenbacteria bacterium HGW-Kuenenbacteria-1</name>
    <dbReference type="NCBI Taxonomy" id="2013812"/>
    <lineage>
        <taxon>Bacteria</taxon>
        <taxon>Candidatus Kueneniibacteriota</taxon>
    </lineage>
</organism>
<dbReference type="EMBL" id="PGYQ01000008">
    <property type="protein sequence ID" value="PKL72307.1"/>
    <property type="molecule type" value="Genomic_DNA"/>
</dbReference>
<feature type="transmembrane region" description="Helical" evidence="1">
    <location>
        <begin position="150"/>
        <end position="175"/>
    </location>
</feature>
<dbReference type="PANTHER" id="PTHR36832:SF1">
    <property type="entry name" value="SLR1174 PROTEIN"/>
    <property type="match status" value="1"/>
</dbReference>
<dbReference type="InterPro" id="IPR010390">
    <property type="entry name" value="ABC-2_transporter-like"/>
</dbReference>
<comment type="caution">
    <text evidence="2">The sequence shown here is derived from an EMBL/GenBank/DDBJ whole genome shotgun (WGS) entry which is preliminary data.</text>
</comment>
<feature type="transmembrane region" description="Helical" evidence="1">
    <location>
        <begin position="66"/>
        <end position="85"/>
    </location>
</feature>
<dbReference type="PANTHER" id="PTHR36832">
    <property type="entry name" value="SLR1174 PROTEIN-RELATED"/>
    <property type="match status" value="1"/>
</dbReference>
<keyword evidence="1" id="KW-1133">Transmembrane helix</keyword>
<evidence type="ECO:0008006" key="4">
    <source>
        <dbReference type="Google" id="ProtNLM"/>
    </source>
</evidence>
<dbReference type="Proteomes" id="UP000233414">
    <property type="component" value="Unassembled WGS sequence"/>
</dbReference>
<evidence type="ECO:0000313" key="2">
    <source>
        <dbReference type="EMBL" id="PKL72307.1"/>
    </source>
</evidence>
<feature type="transmembrane region" description="Helical" evidence="1">
    <location>
        <begin position="122"/>
        <end position="144"/>
    </location>
</feature>
<feature type="transmembrane region" description="Helical" evidence="1">
    <location>
        <begin position="196"/>
        <end position="220"/>
    </location>
</feature>
<evidence type="ECO:0000256" key="1">
    <source>
        <dbReference type="SAM" id="Phobius"/>
    </source>
</evidence>
<reference evidence="2 3" key="1">
    <citation type="journal article" date="2017" name="ISME J.">
        <title>Potential for microbial H2 and metal transformations associated with novel bacteria and archaea in deep terrestrial subsurface sediments.</title>
        <authorList>
            <person name="Hernsdorf A.W."/>
            <person name="Amano Y."/>
            <person name="Miyakawa K."/>
            <person name="Ise K."/>
            <person name="Suzuki Y."/>
            <person name="Anantharaman K."/>
            <person name="Probst A."/>
            <person name="Burstein D."/>
            <person name="Thomas B.C."/>
            <person name="Banfield J.F."/>
        </authorList>
    </citation>
    <scope>NUCLEOTIDE SEQUENCE [LARGE SCALE GENOMIC DNA]</scope>
    <source>
        <strain evidence="2">HGW-Kuenenbacteria-1</strain>
    </source>
</reference>
<proteinExistence type="predicted"/>
<evidence type="ECO:0000313" key="3">
    <source>
        <dbReference type="Proteomes" id="UP000233414"/>
    </source>
</evidence>
<dbReference type="Pfam" id="PF06182">
    <property type="entry name" value="ABC2_membrane_6"/>
    <property type="match status" value="1"/>
</dbReference>
<sequence length="274" mass="31987">MKKLYKKIYKKIRLPIKILKTLFKNSIHYQDKFIADTFLIFSRCGILLALYWYVFNIKGGVINNTTFLFASWSIFFYFAFMLLHLRGISRMIMQDVQTGNIEILFSKPISYLSYRMWWQIGFNLYSFIIITIIAVIVLISITGIPETMTISIFIPTLILTFICGIILSLFLYTIVGLLSFWIEDINPIFMIVDKTIMILGGSYLPIALFPTIMYNIALYSPFGASQFITHTVYKTWQTNWYQLIGIQLFWIILLGLIIYFMFNKAKKRVSVNGG</sequence>
<keyword evidence="1" id="KW-0812">Transmembrane</keyword>